<dbReference type="PANTHER" id="PTHR24114">
    <property type="entry name" value="LEUCINE RICH REPEAT FAMILY PROTEIN"/>
    <property type="match status" value="1"/>
</dbReference>
<feature type="region of interest" description="Disordered" evidence="1">
    <location>
        <begin position="30"/>
        <end position="49"/>
    </location>
</feature>
<protein>
    <submittedName>
        <fullName evidence="2">Uncharacterized protein</fullName>
    </submittedName>
</protein>
<evidence type="ECO:0000313" key="2">
    <source>
        <dbReference type="EMBL" id="CAE0411472.1"/>
    </source>
</evidence>
<proteinExistence type="predicted"/>
<dbReference type="InterPro" id="IPR032675">
    <property type="entry name" value="LRR_dom_sf"/>
</dbReference>
<dbReference type="Gene3D" id="3.80.10.10">
    <property type="entry name" value="Ribonuclease Inhibitor"/>
    <property type="match status" value="2"/>
</dbReference>
<gene>
    <name evidence="2" type="ORF">ACOF00016_LOCUS8804</name>
</gene>
<feature type="region of interest" description="Disordered" evidence="1">
    <location>
        <begin position="1"/>
        <end position="25"/>
    </location>
</feature>
<dbReference type="AlphaFoldDB" id="A0A7S3P6S5"/>
<accession>A0A7S3P6S5</accession>
<name>A0A7S3P6S5_9STRA</name>
<sequence length="489" mass="54010">MSSTIDSVIDKEVSSSCNTHDLPLRPVLTHSSTMNESHVASAASTSPKAKKEGLISFNVEHGEGGQHKLKVSLNLGKNKKDDLEDHENWKRIDQAFASHTNAMKAAEDAADVDDETAAANLAKRETPMQRLMRADPELKRLDISASTFSEIADFDEFLEALEKNRFIEVVHLSGLGTRDTVHEEDFRATVEAVGMIANLTELFVFRGTSKVLNEELLAKCLGSAKKLRVLMIWGYDDSLASSKNQVLAGAMRMHQNLERVTVTLPTEMPYASLDVYAMGFCGMPKLHCLNLRVNGRQTEAVMSPEATALLLSSPTIESLYLENLGLTDDHTDAIFAELRGNNKVLKSLDLKTNHLTDDAIYTLAQTLPHNDSLTSVDLSGVVITDGAGEALAKCMAQNTYIQHIELEGTEQRYRDEFDIPVGHEVKPWAKVLDYHLRLNRAGETGSRRKFVEALNSVSDHLQCLYTLVRKSPKYCDLRYGPGLPPAASA</sequence>
<dbReference type="InterPro" id="IPR052394">
    <property type="entry name" value="LRR-containing"/>
</dbReference>
<dbReference type="SUPFAM" id="SSF52047">
    <property type="entry name" value="RNI-like"/>
    <property type="match status" value="1"/>
</dbReference>
<dbReference type="PANTHER" id="PTHR24114:SF2">
    <property type="entry name" value="F-BOX DOMAIN-CONTAINING PROTEIN-RELATED"/>
    <property type="match status" value="1"/>
</dbReference>
<dbReference type="SMART" id="SM00368">
    <property type="entry name" value="LRR_RI"/>
    <property type="match status" value="2"/>
</dbReference>
<reference evidence="2" key="1">
    <citation type="submission" date="2021-01" db="EMBL/GenBank/DDBJ databases">
        <authorList>
            <person name="Corre E."/>
            <person name="Pelletier E."/>
            <person name="Niang G."/>
            <person name="Scheremetjew M."/>
            <person name="Finn R."/>
            <person name="Kale V."/>
            <person name="Holt S."/>
            <person name="Cochrane G."/>
            <person name="Meng A."/>
            <person name="Brown T."/>
            <person name="Cohen L."/>
        </authorList>
    </citation>
    <scope>NUCLEOTIDE SEQUENCE</scope>
    <source>
        <strain evidence="2">CCMP127</strain>
    </source>
</reference>
<evidence type="ECO:0000256" key="1">
    <source>
        <dbReference type="SAM" id="MobiDB-lite"/>
    </source>
</evidence>
<organism evidence="2">
    <name type="scientific">Amphora coffeiformis</name>
    <dbReference type="NCBI Taxonomy" id="265554"/>
    <lineage>
        <taxon>Eukaryota</taxon>
        <taxon>Sar</taxon>
        <taxon>Stramenopiles</taxon>
        <taxon>Ochrophyta</taxon>
        <taxon>Bacillariophyta</taxon>
        <taxon>Bacillariophyceae</taxon>
        <taxon>Bacillariophycidae</taxon>
        <taxon>Thalassiophysales</taxon>
        <taxon>Catenulaceae</taxon>
        <taxon>Amphora</taxon>
    </lineage>
</organism>
<dbReference type="EMBL" id="HBIM01010540">
    <property type="protein sequence ID" value="CAE0411472.1"/>
    <property type="molecule type" value="Transcribed_RNA"/>
</dbReference>